<organism evidence="2 3">
    <name type="scientific">Brevundimonas lenta</name>
    <dbReference type="NCBI Taxonomy" id="424796"/>
    <lineage>
        <taxon>Bacteria</taxon>
        <taxon>Pseudomonadati</taxon>
        <taxon>Pseudomonadota</taxon>
        <taxon>Alphaproteobacteria</taxon>
        <taxon>Caulobacterales</taxon>
        <taxon>Caulobacteraceae</taxon>
        <taxon>Brevundimonas</taxon>
    </lineage>
</organism>
<keyword evidence="3" id="KW-1185">Reference proteome</keyword>
<dbReference type="Gene3D" id="3.10.450.50">
    <property type="match status" value="2"/>
</dbReference>
<feature type="domain" description="SnoaL-like" evidence="1">
    <location>
        <begin position="24"/>
        <end position="138"/>
    </location>
</feature>
<proteinExistence type="predicted"/>
<dbReference type="SUPFAM" id="SSF54427">
    <property type="entry name" value="NTF2-like"/>
    <property type="match status" value="2"/>
</dbReference>
<accession>A0A7W6NQ99</accession>
<dbReference type="Proteomes" id="UP000529946">
    <property type="component" value="Unassembled WGS sequence"/>
</dbReference>
<comment type="caution">
    <text evidence="2">The sequence shown here is derived from an EMBL/GenBank/DDBJ whole genome shotgun (WGS) entry which is preliminary data.</text>
</comment>
<gene>
    <name evidence="2" type="ORF">GGR12_001848</name>
</gene>
<sequence length="311" mass="33768">MLPFVAAALIALSPQTAPEQQAAAALTDMHAAAARADSAAWEARLAPGLVWVGNETSERWDHDAFVAFAQPIFARGEGWTYSARERHVTLAPDPCECVAWFDELLDSQTYGTARGEGMLVREGDDWRVLRYALSYPIPNDLAKEMTGEIRAFEAATPVVDAPGEPADTPEELAAAATLDAVHRAAAAADGATYFDLFDPDGVYIGTDVTERWSVAEFRAFAEPYFAQGKGWTYTPRSRSLTLAPLDCRCIVWFDEALDSESYGTSRGTGVLVRGDDGKWRVALYALTFPIPNALARDMTARIRAAAVTLPA</sequence>
<evidence type="ECO:0000313" key="3">
    <source>
        <dbReference type="Proteomes" id="UP000529946"/>
    </source>
</evidence>
<dbReference type="RefSeq" id="WP_183204125.1">
    <property type="nucleotide sequence ID" value="NZ_BAAAER010000001.1"/>
</dbReference>
<name>A0A7W6NQ99_9CAUL</name>
<dbReference type="InterPro" id="IPR037401">
    <property type="entry name" value="SnoaL-like"/>
</dbReference>
<evidence type="ECO:0000259" key="1">
    <source>
        <dbReference type="Pfam" id="PF13474"/>
    </source>
</evidence>
<protein>
    <recommendedName>
        <fullName evidence="1">SnoaL-like domain-containing protein</fullName>
    </recommendedName>
</protein>
<dbReference type="InterPro" id="IPR032710">
    <property type="entry name" value="NTF2-like_dom_sf"/>
</dbReference>
<reference evidence="2 3" key="1">
    <citation type="submission" date="2020-08" db="EMBL/GenBank/DDBJ databases">
        <title>Genomic Encyclopedia of Type Strains, Phase IV (KMG-IV): sequencing the most valuable type-strain genomes for metagenomic binning, comparative biology and taxonomic classification.</title>
        <authorList>
            <person name="Goeker M."/>
        </authorList>
    </citation>
    <scope>NUCLEOTIDE SEQUENCE [LARGE SCALE GENOMIC DNA]</scope>
    <source>
        <strain evidence="2 3">DSM 23960</strain>
    </source>
</reference>
<dbReference type="AlphaFoldDB" id="A0A7W6NQ99"/>
<dbReference type="Pfam" id="PF13474">
    <property type="entry name" value="SnoaL_3"/>
    <property type="match status" value="2"/>
</dbReference>
<evidence type="ECO:0000313" key="2">
    <source>
        <dbReference type="EMBL" id="MBB4082982.1"/>
    </source>
</evidence>
<dbReference type="EMBL" id="JACIDM010000002">
    <property type="protein sequence ID" value="MBB4082982.1"/>
    <property type="molecule type" value="Genomic_DNA"/>
</dbReference>
<feature type="domain" description="SnoaL-like" evidence="1">
    <location>
        <begin position="176"/>
        <end position="290"/>
    </location>
</feature>